<dbReference type="Proteomes" id="UP000733744">
    <property type="component" value="Unassembled WGS sequence"/>
</dbReference>
<dbReference type="InterPro" id="IPR050194">
    <property type="entry name" value="Glycosyltransferase_grp1"/>
</dbReference>
<dbReference type="Pfam" id="PF13439">
    <property type="entry name" value="Glyco_transf_4"/>
    <property type="match status" value="1"/>
</dbReference>
<dbReference type="RefSeq" id="WP_127027872.1">
    <property type="nucleotide sequence ID" value="NZ_RYFG02000111.1"/>
</dbReference>
<dbReference type="InterPro" id="IPR001296">
    <property type="entry name" value="Glyco_trans_1"/>
</dbReference>
<evidence type="ECO:0000259" key="2">
    <source>
        <dbReference type="Pfam" id="PF13439"/>
    </source>
</evidence>
<organism evidence="3 4">
    <name type="scientific">Candidatus Methylobacter oryzae</name>
    <dbReference type="NCBI Taxonomy" id="2497749"/>
    <lineage>
        <taxon>Bacteria</taxon>
        <taxon>Pseudomonadati</taxon>
        <taxon>Pseudomonadota</taxon>
        <taxon>Gammaproteobacteria</taxon>
        <taxon>Methylococcales</taxon>
        <taxon>Methylococcaceae</taxon>
        <taxon>Methylobacter</taxon>
    </lineage>
</organism>
<name>A0ABY3C744_9GAMM</name>
<evidence type="ECO:0000259" key="1">
    <source>
        <dbReference type="Pfam" id="PF00534"/>
    </source>
</evidence>
<dbReference type="InterPro" id="IPR028098">
    <property type="entry name" value="Glyco_trans_4-like_N"/>
</dbReference>
<accession>A0ABY3C744</accession>
<dbReference type="CDD" id="cd03801">
    <property type="entry name" value="GT4_PimA-like"/>
    <property type="match status" value="1"/>
</dbReference>
<gene>
    <name evidence="3" type="ORF">EKO24_016240</name>
</gene>
<comment type="caution">
    <text evidence="3">The sequence shown here is derived from an EMBL/GenBank/DDBJ whole genome shotgun (WGS) entry which is preliminary data.</text>
</comment>
<dbReference type="SUPFAM" id="SSF53756">
    <property type="entry name" value="UDP-Glycosyltransferase/glycogen phosphorylase"/>
    <property type="match status" value="1"/>
</dbReference>
<dbReference type="PANTHER" id="PTHR45947:SF3">
    <property type="entry name" value="SULFOQUINOVOSYL TRANSFERASE SQD2"/>
    <property type="match status" value="1"/>
</dbReference>
<feature type="domain" description="Glycosyl transferase family 1" evidence="1">
    <location>
        <begin position="190"/>
        <end position="346"/>
    </location>
</feature>
<dbReference type="Gene3D" id="3.40.50.2000">
    <property type="entry name" value="Glycogen Phosphorylase B"/>
    <property type="match status" value="2"/>
</dbReference>
<protein>
    <submittedName>
        <fullName evidence="3">Glycosyltransferase family 4 protein</fullName>
    </submittedName>
</protein>
<evidence type="ECO:0000313" key="4">
    <source>
        <dbReference type="Proteomes" id="UP000733744"/>
    </source>
</evidence>
<dbReference type="Pfam" id="PF00534">
    <property type="entry name" value="Glycos_transf_1"/>
    <property type="match status" value="1"/>
</dbReference>
<proteinExistence type="predicted"/>
<keyword evidence="4" id="KW-1185">Reference proteome</keyword>
<feature type="domain" description="Glycosyltransferase subfamily 4-like N-terminal" evidence="2">
    <location>
        <begin position="13"/>
        <end position="182"/>
    </location>
</feature>
<evidence type="ECO:0000313" key="3">
    <source>
        <dbReference type="EMBL" id="TRW91466.1"/>
    </source>
</evidence>
<dbReference type="EMBL" id="RYFG02000111">
    <property type="protein sequence ID" value="TRW91466.1"/>
    <property type="molecule type" value="Genomic_DNA"/>
</dbReference>
<sequence>MIAIVNPQFYGVHGIARYLDSFLANLPTDHPPVYLITSDEHRVERRYPGVEIIHFPYDHSRFSLFFWSLKARGKLISLYNDGKIRWVNLHFPPLIPGLFLPSHIPVVLTAHTTYLGMSGRFYKPRHFVSQWSGVSIAVKSWMENRIFNATGKVITLTEQGRQEVVAYGFKGPVTVIPNGADVRLFTPDQAVEKDIDVLFCGRIEIRKGSRPMVELCRRLIAAKPDIRIAIVGYGDDESWVGSALAPYRHNVQMTGKVPFSGMLEYYNRSRVYVSASYYEGLPGTCLEAMAMQLPAVVWDLLFYRGLVVDGRTGLLAAPNDFPAMTDKVLALLADPRLASEMGRNGRALLESDYNWANLANEVLAVFAEAGQR</sequence>
<reference evidence="3 4" key="1">
    <citation type="journal article" date="2019" name="Antonie Van Leeuwenhoek">
        <title>Description of 'Ca. Methylobacter oryzae' KRF1, a novel species from the environmentally important Methylobacter clade 2.</title>
        <authorList>
            <person name="Khatri K."/>
            <person name="Mohite J.A."/>
            <person name="Pandit P.S."/>
            <person name="Bahulikar R."/>
            <person name="Rahalkar M.C."/>
        </authorList>
    </citation>
    <scope>NUCLEOTIDE SEQUENCE [LARGE SCALE GENOMIC DNA]</scope>
    <source>
        <strain evidence="3 4">KRF1</strain>
    </source>
</reference>
<dbReference type="PANTHER" id="PTHR45947">
    <property type="entry name" value="SULFOQUINOVOSYL TRANSFERASE SQD2"/>
    <property type="match status" value="1"/>
</dbReference>